<protein>
    <submittedName>
        <fullName evidence="2">Unnamed protein product</fullName>
    </submittedName>
</protein>
<evidence type="ECO:0000313" key="2">
    <source>
        <dbReference type="EMBL" id="GME68883.1"/>
    </source>
</evidence>
<gene>
    <name evidence="2" type="ORF">Amon01_000907400</name>
</gene>
<evidence type="ECO:0000256" key="1">
    <source>
        <dbReference type="SAM" id="MobiDB-lite"/>
    </source>
</evidence>
<organism evidence="2 3">
    <name type="scientific">Ambrosiozyma monospora</name>
    <name type="common">Yeast</name>
    <name type="synonym">Endomycopsis monosporus</name>
    <dbReference type="NCBI Taxonomy" id="43982"/>
    <lineage>
        <taxon>Eukaryota</taxon>
        <taxon>Fungi</taxon>
        <taxon>Dikarya</taxon>
        <taxon>Ascomycota</taxon>
        <taxon>Saccharomycotina</taxon>
        <taxon>Pichiomycetes</taxon>
        <taxon>Pichiales</taxon>
        <taxon>Pichiaceae</taxon>
        <taxon>Ambrosiozyma</taxon>
    </lineage>
</organism>
<dbReference type="Proteomes" id="UP001165063">
    <property type="component" value="Unassembled WGS sequence"/>
</dbReference>
<evidence type="ECO:0000313" key="3">
    <source>
        <dbReference type="Proteomes" id="UP001165063"/>
    </source>
</evidence>
<keyword evidence="3" id="KW-1185">Reference proteome</keyword>
<feature type="region of interest" description="Disordered" evidence="1">
    <location>
        <begin position="184"/>
        <end position="218"/>
    </location>
</feature>
<feature type="compositionally biased region" description="Acidic residues" evidence="1">
    <location>
        <begin position="186"/>
        <end position="195"/>
    </location>
</feature>
<reference evidence="2" key="1">
    <citation type="submission" date="2023-04" db="EMBL/GenBank/DDBJ databases">
        <title>Ambrosiozyma monospora NBRC 1965.</title>
        <authorList>
            <person name="Ichikawa N."/>
            <person name="Sato H."/>
            <person name="Tonouchi N."/>
        </authorList>
    </citation>
    <scope>NUCLEOTIDE SEQUENCE</scope>
    <source>
        <strain evidence="2">NBRC 1965</strain>
    </source>
</reference>
<dbReference type="EMBL" id="BSXU01009384">
    <property type="protein sequence ID" value="GME68883.1"/>
    <property type="molecule type" value="Genomic_DNA"/>
</dbReference>
<comment type="caution">
    <text evidence="2">The sequence shown here is derived from an EMBL/GenBank/DDBJ whole genome shotgun (WGS) entry which is preliminary data.</text>
</comment>
<name>A0A9W6SYW7_AMBMO</name>
<sequence length="256" mass="28372">MITPSYAKIDALGEKLSKRFASFQNEQRETTLLIKTILDTLDELYPLPSTAPTSFPAPLDTPAQATTTSPAAPLLITVPLNNTTRLVSVPESIPELQLTTPPSHENDISKLDNLVNTTFPHDHDILPKQSETITPMEFLDITDRMTLDSDFIHAASDFEFESDVEDVTESHHDETSYVSVYYSTDSDVEESDNETSDVSYSAGPDTPDVHHSTGPENHMDVGFHHSSTQFARSTDAFTKKKFHELCSEFATNFSTG</sequence>
<proteinExistence type="predicted"/>
<dbReference type="AlphaFoldDB" id="A0A9W6SYW7"/>
<feature type="compositionally biased region" description="Basic and acidic residues" evidence="1">
    <location>
        <begin position="207"/>
        <end position="218"/>
    </location>
</feature>
<accession>A0A9W6SYW7</accession>